<dbReference type="PANTHER" id="PTHR42990">
    <property type="entry name" value="ATPASE"/>
    <property type="match status" value="1"/>
</dbReference>
<keyword evidence="3" id="KW-1185">Reference proteome</keyword>
<dbReference type="OrthoDB" id="9768467at2"/>
<evidence type="ECO:0000313" key="3">
    <source>
        <dbReference type="Proteomes" id="UP000319449"/>
    </source>
</evidence>
<sequence>MENLFREQQRLIEAVSQTKRYIYDRIDWNERCIGILGARGTGKTTLMLQYVRERYGSSDRALYISVDSPFFQAHDLFEFAREFHQLGGEVLLVDEIHKYPDWSVHVKSIYDSFPGLRVVFSGSSLLQITNQKADLSRRAIIFNLHGLSLREYINFVHGKEYPAYSLEEILSNHKEIASAMCKEIKPLREFRDYLQGGYYPFFLEGESFYKLKVREVINHILEVDLPFVNRIEPRQVSKIKKLLYLLTVGVPFVPNIAKLAEATDISRPRLYEYLEKLQDARLLNLVRSQGRGYEVLTKPEKILLENSNLMYAIADEVNTGTLRELFFVNQVRNANTIHPQLIESTLELSGQGDFIVKGQYTFEIGGKGKGFKQISGVANGFVVADDIEVGLRNKLPLWIFGFMY</sequence>
<dbReference type="SUPFAM" id="SSF52540">
    <property type="entry name" value="P-loop containing nucleoside triphosphate hydrolases"/>
    <property type="match status" value="1"/>
</dbReference>
<dbReference type="SMART" id="SM00382">
    <property type="entry name" value="AAA"/>
    <property type="match status" value="1"/>
</dbReference>
<organism evidence="2 3">
    <name type="scientific">Geobacter argillaceus</name>
    <dbReference type="NCBI Taxonomy" id="345631"/>
    <lineage>
        <taxon>Bacteria</taxon>
        <taxon>Pseudomonadati</taxon>
        <taxon>Thermodesulfobacteriota</taxon>
        <taxon>Desulfuromonadia</taxon>
        <taxon>Geobacterales</taxon>
        <taxon>Geobacteraceae</taxon>
        <taxon>Geobacter</taxon>
    </lineage>
</organism>
<evidence type="ECO:0000259" key="1">
    <source>
        <dbReference type="SMART" id="SM00382"/>
    </source>
</evidence>
<reference evidence="2 3" key="1">
    <citation type="submission" date="2019-07" db="EMBL/GenBank/DDBJ databases">
        <title>Genomic Encyclopedia of Archaeal and Bacterial Type Strains, Phase II (KMG-II): from individual species to whole genera.</title>
        <authorList>
            <person name="Goeker M."/>
        </authorList>
    </citation>
    <scope>NUCLEOTIDE SEQUENCE [LARGE SCALE GENOMIC DNA]</scope>
    <source>
        <strain evidence="2 3">ATCC BAA-1139</strain>
    </source>
</reference>
<dbReference type="InterPro" id="IPR041682">
    <property type="entry name" value="AAA_14"/>
</dbReference>
<comment type="caution">
    <text evidence="2">The sequence shown here is derived from an EMBL/GenBank/DDBJ whole genome shotgun (WGS) entry which is preliminary data.</text>
</comment>
<dbReference type="AlphaFoldDB" id="A0A562V5S2"/>
<feature type="domain" description="AAA+ ATPase" evidence="1">
    <location>
        <begin position="29"/>
        <end position="157"/>
    </location>
</feature>
<dbReference type="Proteomes" id="UP000319449">
    <property type="component" value="Unassembled WGS sequence"/>
</dbReference>
<dbReference type="RefSeq" id="WP_145026144.1">
    <property type="nucleotide sequence ID" value="NZ_VLLN01000047.1"/>
</dbReference>
<dbReference type="Gene3D" id="3.40.50.300">
    <property type="entry name" value="P-loop containing nucleotide triphosphate hydrolases"/>
    <property type="match status" value="1"/>
</dbReference>
<dbReference type="InterPro" id="IPR003593">
    <property type="entry name" value="AAA+_ATPase"/>
</dbReference>
<protein>
    <recommendedName>
        <fullName evidence="1">AAA+ ATPase domain-containing protein</fullName>
    </recommendedName>
</protein>
<proteinExistence type="predicted"/>
<dbReference type="PANTHER" id="PTHR42990:SF1">
    <property type="entry name" value="AAA+ ATPASE DOMAIN-CONTAINING PROTEIN"/>
    <property type="match status" value="1"/>
</dbReference>
<name>A0A562V5S2_9BACT</name>
<gene>
    <name evidence="2" type="ORF">JN12_03978</name>
</gene>
<accession>A0A562V5S2</accession>
<evidence type="ECO:0000313" key="2">
    <source>
        <dbReference type="EMBL" id="TWJ13128.1"/>
    </source>
</evidence>
<dbReference type="Pfam" id="PF13173">
    <property type="entry name" value="AAA_14"/>
    <property type="match status" value="1"/>
</dbReference>
<dbReference type="InterPro" id="IPR027417">
    <property type="entry name" value="P-loop_NTPase"/>
</dbReference>
<dbReference type="EMBL" id="VLLN01000047">
    <property type="protein sequence ID" value="TWJ13128.1"/>
    <property type="molecule type" value="Genomic_DNA"/>
</dbReference>